<proteinExistence type="predicted"/>
<evidence type="ECO:0000313" key="1">
    <source>
        <dbReference type="EMBL" id="KNC86179.1"/>
    </source>
</evidence>
<accession>A0A0L0GBA2</accession>
<dbReference type="eggNOG" id="KOG1166">
    <property type="taxonomic scope" value="Eukaryota"/>
</dbReference>
<dbReference type="Gene3D" id="1.10.510.10">
    <property type="entry name" value="Transferase(Phosphotransferase) domain 1"/>
    <property type="match status" value="1"/>
</dbReference>
<dbReference type="SUPFAM" id="SSF56112">
    <property type="entry name" value="Protein kinase-like (PK-like)"/>
    <property type="match status" value="1"/>
</dbReference>
<dbReference type="GO" id="GO:0016301">
    <property type="term" value="F:kinase activity"/>
    <property type="evidence" value="ECO:0007669"/>
    <property type="project" value="UniProtKB-KW"/>
</dbReference>
<dbReference type="OrthoDB" id="248495at2759"/>
<dbReference type="GO" id="GO:0007094">
    <property type="term" value="P:mitotic spindle assembly checkpoint signaling"/>
    <property type="evidence" value="ECO:0007669"/>
    <property type="project" value="InterPro"/>
</dbReference>
<dbReference type="AlphaFoldDB" id="A0A0L0GBA2"/>
<dbReference type="GO" id="GO:0000776">
    <property type="term" value="C:kinetochore"/>
    <property type="evidence" value="ECO:0007669"/>
    <property type="project" value="UniProtKB-ARBA"/>
</dbReference>
<dbReference type="Proteomes" id="UP000054560">
    <property type="component" value="Unassembled WGS sequence"/>
</dbReference>
<dbReference type="InterPro" id="IPR011009">
    <property type="entry name" value="Kinase-like_dom_sf"/>
</dbReference>
<sequence length="550" mass="60691">MDVTFLHAVDRNIIRSTANAANESEFEIFTENAEPLLVVATEEGDDDDFVVFEDHTATAPDASRSLAAIGHPLQKADSADSAVDSDEDVSRSSEVALNISAGDNALAPHMSSVLRSKRGSNLSLILETSRDGDNAMEMHTPAPVQESAITAAAESTSLVDEPLAKTEVTLLSIDADSDILRNPVSDESLLFMNEHVLGHVQGFVGYHQSSESLAIPFDFQVPGSFTLANGDTVFIQTVLKPGREKADPSMFLLVTPDDEDAPDITAMLDDCSQSCGLSVSPSPSTWEFYLSRTFYSRFETSPQQSGYKAIPWMTTYHVYRNAHMYTTAHSDYCTIQDLINSTHSTGEPLEEAMVLFYTIELLKAVQILHSNQIVINGFCSDKILLRHGNMMSLSDVWDADGSGGWEDHGLFLEDLSKGIDMNLFSNGTKFTGPMPRWGSIPNREEWSYEVDMFDVANTIHKLMHGSGLALKNVGKQWMPSTVVPSTWRVELWNSVLRDLINFEDGAGKSSAQAVQCLRIDLESVLQSDEDLSRRIKKLLLRQSITLYNNK</sequence>
<dbReference type="InterPro" id="IPR015661">
    <property type="entry name" value="Bub1/Mad3"/>
</dbReference>
<evidence type="ECO:0000313" key="2">
    <source>
        <dbReference type="Proteomes" id="UP000054560"/>
    </source>
</evidence>
<dbReference type="GeneID" id="25902161"/>
<keyword evidence="2" id="KW-1185">Reference proteome</keyword>
<protein>
    <submittedName>
        <fullName evidence="1">BUB protein kinase</fullName>
    </submittedName>
</protein>
<name>A0A0L0GBA2_9EUKA</name>
<keyword evidence="1" id="KW-0418">Kinase</keyword>
<dbReference type="STRING" id="667725.A0A0L0GBA2"/>
<gene>
    <name evidence="1" type="ORF">SARC_01657</name>
</gene>
<organism evidence="1 2">
    <name type="scientific">Sphaeroforma arctica JP610</name>
    <dbReference type="NCBI Taxonomy" id="667725"/>
    <lineage>
        <taxon>Eukaryota</taxon>
        <taxon>Ichthyosporea</taxon>
        <taxon>Ichthyophonida</taxon>
        <taxon>Sphaeroforma</taxon>
    </lineage>
</organism>
<dbReference type="RefSeq" id="XP_014160081.1">
    <property type="nucleotide sequence ID" value="XM_014304606.1"/>
</dbReference>
<keyword evidence="1" id="KW-0808">Transferase</keyword>
<reference evidence="1 2" key="1">
    <citation type="submission" date="2011-02" db="EMBL/GenBank/DDBJ databases">
        <title>The Genome Sequence of Sphaeroforma arctica JP610.</title>
        <authorList>
            <consortium name="The Broad Institute Genome Sequencing Platform"/>
            <person name="Russ C."/>
            <person name="Cuomo C."/>
            <person name="Young S.K."/>
            <person name="Zeng Q."/>
            <person name="Gargeya S."/>
            <person name="Alvarado L."/>
            <person name="Berlin A."/>
            <person name="Chapman S.B."/>
            <person name="Chen Z."/>
            <person name="Freedman E."/>
            <person name="Gellesch M."/>
            <person name="Goldberg J."/>
            <person name="Griggs A."/>
            <person name="Gujja S."/>
            <person name="Heilman E."/>
            <person name="Heiman D."/>
            <person name="Howarth C."/>
            <person name="Mehta T."/>
            <person name="Neiman D."/>
            <person name="Pearson M."/>
            <person name="Roberts A."/>
            <person name="Saif S."/>
            <person name="Shea T."/>
            <person name="Shenoy N."/>
            <person name="Sisk P."/>
            <person name="Stolte C."/>
            <person name="Sykes S."/>
            <person name="White J."/>
            <person name="Yandava C."/>
            <person name="Burger G."/>
            <person name="Gray M.W."/>
            <person name="Holland P.W.H."/>
            <person name="King N."/>
            <person name="Lang F.B.F."/>
            <person name="Roger A.J."/>
            <person name="Ruiz-Trillo I."/>
            <person name="Haas B."/>
            <person name="Nusbaum C."/>
            <person name="Birren B."/>
        </authorList>
    </citation>
    <scope>NUCLEOTIDE SEQUENCE [LARGE SCALE GENOMIC DNA]</scope>
    <source>
        <strain evidence="1 2">JP610</strain>
    </source>
</reference>
<dbReference type="PANTHER" id="PTHR14030">
    <property type="entry name" value="MITOTIC CHECKPOINT SERINE/THREONINE-PROTEIN KINASE BUB1"/>
    <property type="match status" value="1"/>
</dbReference>
<dbReference type="EMBL" id="KQ241664">
    <property type="protein sequence ID" value="KNC86179.1"/>
    <property type="molecule type" value="Genomic_DNA"/>
</dbReference>